<dbReference type="PROSITE" id="PS51892">
    <property type="entry name" value="SUBTILASE"/>
    <property type="match status" value="1"/>
</dbReference>
<dbReference type="GO" id="GO:0004252">
    <property type="term" value="F:serine-type endopeptidase activity"/>
    <property type="evidence" value="ECO:0007669"/>
    <property type="project" value="UniProtKB-UniRule"/>
</dbReference>
<protein>
    <recommendedName>
        <fullName evidence="6">subtilisin</fullName>
        <ecNumber evidence="6">3.4.21.62</ecNumber>
    </recommendedName>
</protein>
<gene>
    <name evidence="12" type="ORF">LDAN0321_LOCUS1842</name>
</gene>
<dbReference type="PROSITE" id="PS00138">
    <property type="entry name" value="SUBTILASE_SER"/>
    <property type="match status" value="1"/>
</dbReference>
<comment type="similarity">
    <text evidence="1 8">Belongs to the peptidase S8 family.</text>
</comment>
<dbReference type="InterPro" id="IPR008979">
    <property type="entry name" value="Galactose-bd-like_sf"/>
</dbReference>
<dbReference type="InterPro" id="IPR034058">
    <property type="entry name" value="TagA/B/C/D_pept_dom"/>
</dbReference>
<organism evidence="12">
    <name type="scientific">Leptocylindrus danicus</name>
    <dbReference type="NCBI Taxonomy" id="163516"/>
    <lineage>
        <taxon>Eukaryota</taxon>
        <taxon>Sar</taxon>
        <taxon>Stramenopiles</taxon>
        <taxon>Ochrophyta</taxon>
        <taxon>Bacillariophyta</taxon>
        <taxon>Coscinodiscophyceae</taxon>
        <taxon>Chaetocerotophycidae</taxon>
        <taxon>Leptocylindrales</taxon>
        <taxon>Leptocylindraceae</taxon>
        <taxon>Leptocylindrus</taxon>
    </lineage>
</organism>
<feature type="signal peptide" evidence="10">
    <location>
        <begin position="1"/>
        <end position="26"/>
    </location>
</feature>
<dbReference type="CDD" id="cd04842">
    <property type="entry name" value="Peptidases_S8_Kp43_protease"/>
    <property type="match status" value="1"/>
</dbReference>
<feature type="compositionally biased region" description="Polar residues" evidence="9">
    <location>
        <begin position="593"/>
        <end position="613"/>
    </location>
</feature>
<evidence type="ECO:0000256" key="2">
    <source>
        <dbReference type="ARBA" id="ARBA00022670"/>
    </source>
</evidence>
<dbReference type="Gene3D" id="3.40.50.200">
    <property type="entry name" value="Peptidase S8/S53 domain"/>
    <property type="match status" value="1"/>
</dbReference>
<keyword evidence="4 8" id="KW-0720">Serine protease</keyword>
<dbReference type="InterPro" id="IPR051048">
    <property type="entry name" value="Peptidase_S8/S53_subtilisin"/>
</dbReference>
<dbReference type="EC" id="3.4.21.62" evidence="6"/>
<dbReference type="SUPFAM" id="SSF52743">
    <property type="entry name" value="Subtilisin-like"/>
    <property type="match status" value="1"/>
</dbReference>
<feature type="active site" description="Charge relay system" evidence="7 8">
    <location>
        <position position="374"/>
    </location>
</feature>
<dbReference type="Gene3D" id="2.60.120.380">
    <property type="match status" value="1"/>
</dbReference>
<evidence type="ECO:0000256" key="10">
    <source>
        <dbReference type="SAM" id="SignalP"/>
    </source>
</evidence>
<name>A0A7S2NT32_9STRA</name>
<evidence type="ECO:0000256" key="9">
    <source>
        <dbReference type="SAM" id="MobiDB-lite"/>
    </source>
</evidence>
<dbReference type="AlphaFoldDB" id="A0A7S2NT32"/>
<evidence type="ECO:0000313" key="12">
    <source>
        <dbReference type="EMBL" id="CAD9558958.1"/>
    </source>
</evidence>
<evidence type="ECO:0000256" key="4">
    <source>
        <dbReference type="ARBA" id="ARBA00022825"/>
    </source>
</evidence>
<dbReference type="SUPFAM" id="SSF49785">
    <property type="entry name" value="Galactose-binding domain-like"/>
    <property type="match status" value="1"/>
</dbReference>
<dbReference type="EMBL" id="HBGY01002872">
    <property type="protein sequence ID" value="CAD9558958.1"/>
    <property type="molecule type" value="Transcribed_RNA"/>
</dbReference>
<feature type="active site" description="Charge relay system" evidence="7 8">
    <location>
        <position position="420"/>
    </location>
</feature>
<dbReference type="PANTHER" id="PTHR43399:SF4">
    <property type="entry name" value="CELL WALL-ASSOCIATED PROTEASE"/>
    <property type="match status" value="1"/>
</dbReference>
<feature type="chain" id="PRO_5030559311" description="subtilisin" evidence="10">
    <location>
        <begin position="27"/>
        <end position="1078"/>
    </location>
</feature>
<accession>A0A7S2NT32</accession>
<feature type="region of interest" description="Disordered" evidence="9">
    <location>
        <begin position="592"/>
        <end position="613"/>
    </location>
</feature>
<feature type="active site" description="Charge relay system" evidence="7 8">
    <location>
        <position position="627"/>
    </location>
</feature>
<comment type="catalytic activity">
    <reaction evidence="5">
        <text>Hydrolysis of proteins with broad specificity for peptide bonds, and a preference for a large uncharged residue in P1. Hydrolyzes peptide amides.</text>
        <dbReference type="EC" id="3.4.21.62"/>
    </reaction>
</comment>
<dbReference type="GO" id="GO:0006508">
    <property type="term" value="P:proteolysis"/>
    <property type="evidence" value="ECO:0007669"/>
    <property type="project" value="UniProtKB-KW"/>
</dbReference>
<keyword evidence="10" id="KW-0732">Signal</keyword>
<dbReference type="PANTHER" id="PTHR43399">
    <property type="entry name" value="SUBTILISIN-RELATED"/>
    <property type="match status" value="1"/>
</dbReference>
<proteinExistence type="inferred from homology"/>
<dbReference type="InterPro" id="IPR036852">
    <property type="entry name" value="Peptidase_S8/S53_dom_sf"/>
</dbReference>
<reference evidence="12" key="1">
    <citation type="submission" date="2021-01" db="EMBL/GenBank/DDBJ databases">
        <authorList>
            <person name="Corre E."/>
            <person name="Pelletier E."/>
            <person name="Niang G."/>
            <person name="Scheremetjew M."/>
            <person name="Finn R."/>
            <person name="Kale V."/>
            <person name="Holt S."/>
            <person name="Cochrane G."/>
            <person name="Meng A."/>
            <person name="Brown T."/>
            <person name="Cohen L."/>
        </authorList>
    </citation>
    <scope>NUCLEOTIDE SEQUENCE</scope>
    <source>
        <strain evidence="12">B650</strain>
    </source>
</reference>
<dbReference type="Pfam" id="PF00082">
    <property type="entry name" value="Peptidase_S8"/>
    <property type="match status" value="1"/>
</dbReference>
<evidence type="ECO:0000259" key="11">
    <source>
        <dbReference type="Pfam" id="PF00082"/>
    </source>
</evidence>
<dbReference type="InterPro" id="IPR000209">
    <property type="entry name" value="Peptidase_S8/S53_dom"/>
</dbReference>
<dbReference type="InterPro" id="IPR023828">
    <property type="entry name" value="Peptidase_S8_Ser-AS"/>
</dbReference>
<feature type="domain" description="Peptidase S8/S53" evidence="11">
    <location>
        <begin position="365"/>
        <end position="676"/>
    </location>
</feature>
<keyword evidence="3 8" id="KW-0378">Hydrolase</keyword>
<sequence length="1078" mass="114416">MWRSCGIVIAASALLAIQSPNNGVDAARPRALSNINSITLDLFQQVLTSELDHQSYEDAMTSYELEADFMYQSIAQNAADISGAAVTQQNAFVICHSNADLSGFERKNEVEEDLHIKVNTLYNGPIESCFSASMTHATLHTFADADEDEADEFISMQPMTSYMKMRAGTVKHVEENAGAEEMHKKLVFDMCPGAVHRDVNMEEFGLDLLDRIQERDEVTGRSLVAANSFPWTSDRMQSHLNDYSRSGGRKLSSAHHARVRKWRGVMDRGLNAEHKCADMFDELEVESDDHRDTLAFTLGHGQARNAASATSSDCVLSLVAAIAAQPEVCSVESVPMMKPMNDIAQWITQSGVQNSRPFWDSDLTGAGQIIQVSDSGLDTNHCSFWDSSPGEKRDGTHQPNRRKVIKYEDYKDDGDYSNGHGTHVVGSIIGHKAKDGVNESSGFIDGMAKDAKVSFFDIGLGTACCYVPGQTTLFSGGYSAGSKFHSASWGAQTSTYNSNSRGFDNFAYNNKDFLPFVAAGNSGSGNALGTVGAPATAKNIISVGASESDGRDLYSGSDGLNYLAYFSSRGPTSDGRRKPDIVSPGHAILSAKSVPSQSGECEPDNASQLPNAGGSSSYAVSYKSGTSMATPVASGTAALVRQYFTEGYYPNGIKGAGTAIANPSASLIKAVMLNGAQSLIGKSGSQGGSISSVAYYDEHQGFGRIQLSTSLPLDGTNDFALEANEKVSISQGDEDSYSYQIGECSSMDELSIMLVWTDPAGSSGCAKCLINDLDLTAELDGTTYYPNGRNSADTLNNAERIRLPVTPGDTVSVTVTGTNLATSSQEYALVVTGCFGGSFPTRNPTKSPSPTISPAPTPAPTGAPLELVATFNDNNGSQGNMFDIKALQDLTITEMDVHTSVSGNASVTVYTKSGSYFGFHSNSAGWVAILDTSVTSQGLGNRTPLPALDVVAVASGATQAFFVAVTNIRYTNGNTEGSLYAENSHMQFFEGIGRSSKEFNSASYSPRVWNGAIRYTLESVPPAPVTPAPVTPAPVTPAPITPAPVPPAPVTPAPVTSSPGLQDALDLIEEAIAMLEAL</sequence>
<evidence type="ECO:0000256" key="7">
    <source>
        <dbReference type="PIRSR" id="PIRSR615500-1"/>
    </source>
</evidence>
<evidence type="ECO:0000256" key="3">
    <source>
        <dbReference type="ARBA" id="ARBA00022801"/>
    </source>
</evidence>
<keyword evidence="2 8" id="KW-0645">Protease</keyword>
<dbReference type="PRINTS" id="PR00723">
    <property type="entry name" value="SUBTILISIN"/>
</dbReference>
<dbReference type="InterPro" id="IPR015500">
    <property type="entry name" value="Peptidase_S8_subtilisin-rel"/>
</dbReference>
<evidence type="ECO:0000256" key="5">
    <source>
        <dbReference type="ARBA" id="ARBA00023529"/>
    </source>
</evidence>
<evidence type="ECO:0000256" key="6">
    <source>
        <dbReference type="ARBA" id="ARBA00023619"/>
    </source>
</evidence>
<feature type="region of interest" description="Disordered" evidence="9">
    <location>
        <begin position="842"/>
        <end position="863"/>
    </location>
</feature>
<evidence type="ECO:0000256" key="1">
    <source>
        <dbReference type="ARBA" id="ARBA00011073"/>
    </source>
</evidence>
<feature type="compositionally biased region" description="Pro residues" evidence="9">
    <location>
        <begin position="851"/>
        <end position="861"/>
    </location>
</feature>
<evidence type="ECO:0000256" key="8">
    <source>
        <dbReference type="PROSITE-ProRule" id="PRU01240"/>
    </source>
</evidence>